<evidence type="ECO:0000256" key="1">
    <source>
        <dbReference type="SAM" id="Phobius"/>
    </source>
</evidence>
<dbReference type="AlphaFoldDB" id="A0A6C0END7"/>
<accession>A0A6C0END7</accession>
<reference evidence="2" key="1">
    <citation type="journal article" date="2020" name="Nature">
        <title>Giant virus diversity and host interactions through global metagenomics.</title>
        <authorList>
            <person name="Schulz F."/>
            <person name="Roux S."/>
            <person name="Paez-Espino D."/>
            <person name="Jungbluth S."/>
            <person name="Walsh D.A."/>
            <person name="Denef V.J."/>
            <person name="McMahon K.D."/>
            <person name="Konstantinidis K.T."/>
            <person name="Eloe-Fadrosh E.A."/>
            <person name="Kyrpides N.C."/>
            <person name="Woyke T."/>
        </authorList>
    </citation>
    <scope>NUCLEOTIDE SEQUENCE</scope>
    <source>
        <strain evidence="2">GVMAG-M-3300009149-34</strain>
    </source>
</reference>
<proteinExistence type="predicted"/>
<sequence>MTSYQQISEEIYVNQNKAIYVTCVCTLINFLILFIIAVMLGPVAHDAGILINDAGKSLDDLSIMIPEINGLIPEAQNTTRILGHMIPRITQGMDILRQLCNKVPECHLD</sequence>
<keyword evidence="1" id="KW-0472">Membrane</keyword>
<dbReference type="EMBL" id="MN738892">
    <property type="protein sequence ID" value="QHT30161.1"/>
    <property type="molecule type" value="Genomic_DNA"/>
</dbReference>
<keyword evidence="1" id="KW-1133">Transmembrane helix</keyword>
<evidence type="ECO:0000313" key="2">
    <source>
        <dbReference type="EMBL" id="QHT30161.1"/>
    </source>
</evidence>
<name>A0A6C0END7_9ZZZZ</name>
<feature type="transmembrane region" description="Helical" evidence="1">
    <location>
        <begin position="18"/>
        <end position="40"/>
    </location>
</feature>
<keyword evidence="1" id="KW-0812">Transmembrane</keyword>
<organism evidence="2">
    <name type="scientific">viral metagenome</name>
    <dbReference type="NCBI Taxonomy" id="1070528"/>
    <lineage>
        <taxon>unclassified sequences</taxon>
        <taxon>metagenomes</taxon>
        <taxon>organismal metagenomes</taxon>
    </lineage>
</organism>
<protein>
    <submittedName>
        <fullName evidence="2">Uncharacterized protein</fullName>
    </submittedName>
</protein>